<proteinExistence type="predicted"/>
<keyword evidence="1" id="KW-0812">Transmembrane</keyword>
<sequence>MKRERSLGWRVRQSWQTAFSTENRSFKLDALKFVVSAFGVLATVFAGVGLYLTYRTGQEQLEAAQQERQLNSERLVADRFAKAVEQLGSKELNVRIGAFIY</sequence>
<protein>
    <submittedName>
        <fullName evidence="2">Uncharacterized protein</fullName>
    </submittedName>
</protein>
<keyword evidence="1" id="KW-1133">Transmembrane helix</keyword>
<feature type="transmembrane region" description="Helical" evidence="1">
    <location>
        <begin position="33"/>
        <end position="54"/>
    </location>
</feature>
<dbReference type="Proteomes" id="UP001476950">
    <property type="component" value="Unassembled WGS sequence"/>
</dbReference>
<evidence type="ECO:0000256" key="1">
    <source>
        <dbReference type="SAM" id="Phobius"/>
    </source>
</evidence>
<comment type="caution">
    <text evidence="2">The sequence shown here is derived from an EMBL/GenBank/DDBJ whole genome shotgun (WGS) entry which is preliminary data.</text>
</comment>
<evidence type="ECO:0000313" key="3">
    <source>
        <dbReference type="Proteomes" id="UP001476950"/>
    </source>
</evidence>
<reference evidence="2 3" key="1">
    <citation type="submission" date="2022-04" db="EMBL/GenBank/DDBJ databases">
        <title>Positive selection, recombination, and allopatry shape intraspecific diversity of widespread and dominant cyanobacteria.</title>
        <authorList>
            <person name="Wei J."/>
            <person name="Shu W."/>
            <person name="Hu C."/>
        </authorList>
    </citation>
    <scope>NUCLEOTIDE SEQUENCE [LARGE SCALE GENOMIC DNA]</scope>
    <source>
        <strain evidence="2 3">AS-A4</strain>
    </source>
</reference>
<evidence type="ECO:0000313" key="2">
    <source>
        <dbReference type="EMBL" id="MEP1061442.1"/>
    </source>
</evidence>
<accession>A0ABV0KQN0</accession>
<dbReference type="EMBL" id="JAMPLM010000034">
    <property type="protein sequence ID" value="MEP1061442.1"/>
    <property type="molecule type" value="Genomic_DNA"/>
</dbReference>
<keyword evidence="1" id="KW-0472">Membrane</keyword>
<gene>
    <name evidence="2" type="ORF">NDI38_23720</name>
</gene>
<organism evidence="2 3">
    <name type="scientific">Stenomitos frigidus AS-A4</name>
    <dbReference type="NCBI Taxonomy" id="2933935"/>
    <lineage>
        <taxon>Bacteria</taxon>
        <taxon>Bacillati</taxon>
        <taxon>Cyanobacteriota</taxon>
        <taxon>Cyanophyceae</taxon>
        <taxon>Leptolyngbyales</taxon>
        <taxon>Leptolyngbyaceae</taxon>
        <taxon>Stenomitos</taxon>
    </lineage>
</organism>
<name>A0ABV0KQN0_9CYAN</name>
<keyword evidence="3" id="KW-1185">Reference proteome</keyword>